<proteinExistence type="predicted"/>
<name>A0A7M2Y7D3_9FLAO</name>
<dbReference type="Proteomes" id="UP000594195">
    <property type="component" value="Chromosome"/>
</dbReference>
<gene>
    <name evidence="1" type="ORF">Q73A0000_07220</name>
</gene>
<organism evidence="1 2">
    <name type="scientific">Kaistella flava</name>
    <name type="common">ex Peng et al. 2021</name>
    <dbReference type="NCBI Taxonomy" id="2038776"/>
    <lineage>
        <taxon>Bacteria</taxon>
        <taxon>Pseudomonadati</taxon>
        <taxon>Bacteroidota</taxon>
        <taxon>Flavobacteriia</taxon>
        <taxon>Flavobacteriales</taxon>
        <taxon>Weeksellaceae</taxon>
        <taxon>Chryseobacterium group</taxon>
        <taxon>Kaistella</taxon>
    </lineage>
</organism>
<dbReference type="RefSeq" id="WP_193813397.1">
    <property type="nucleotide sequence ID" value="NZ_CP040442.1"/>
</dbReference>
<evidence type="ECO:0000313" key="1">
    <source>
        <dbReference type="EMBL" id="QOW10167.1"/>
    </source>
</evidence>
<dbReference type="KEGG" id="kfa:Q73A0000_07220"/>
<evidence type="ECO:0000313" key="2">
    <source>
        <dbReference type="Proteomes" id="UP000594195"/>
    </source>
</evidence>
<dbReference type="AlphaFoldDB" id="A0A7M2Y7D3"/>
<keyword evidence="2" id="KW-1185">Reference proteome</keyword>
<sequence>MINFNTIEWHDAVLKEIFIDRKNPGDNDTLVLNIEFQDGCLKSVIFEDVYWSCLNLNFGVIAEEAILEAYTGGKENQDLKTIYGKWKGHLDDIDLNIYIFNLNSTDSVIKIIAKNFDIL</sequence>
<protein>
    <submittedName>
        <fullName evidence="1">Uncharacterized protein</fullName>
    </submittedName>
</protein>
<accession>A0A7M2Y7D3</accession>
<reference evidence="1 2" key="1">
    <citation type="submission" date="2019-05" db="EMBL/GenBank/DDBJ databases">
        <title>Chryseobacterium sp. isolated from King George Island, maritime Antarctica.</title>
        <authorList>
            <person name="Peng X."/>
        </authorList>
    </citation>
    <scope>NUCLEOTIDE SEQUENCE [LARGE SCALE GENOMIC DNA]</scope>
    <source>
        <strain evidence="1 2">7-3A</strain>
    </source>
</reference>
<dbReference type="EMBL" id="CP040442">
    <property type="protein sequence ID" value="QOW10167.1"/>
    <property type="molecule type" value="Genomic_DNA"/>
</dbReference>